<keyword evidence="1" id="KW-0472">Membrane</keyword>
<feature type="transmembrane region" description="Helical" evidence="1">
    <location>
        <begin position="12"/>
        <end position="38"/>
    </location>
</feature>
<dbReference type="EMBL" id="JAAZQQ010000001">
    <property type="protein sequence ID" value="NKX43432.1"/>
    <property type="molecule type" value="Genomic_DNA"/>
</dbReference>
<name>A0A7X6GYF0_9RHOB</name>
<evidence type="ECO:0000256" key="1">
    <source>
        <dbReference type="SAM" id="Phobius"/>
    </source>
</evidence>
<evidence type="ECO:0000313" key="3">
    <source>
        <dbReference type="Proteomes" id="UP000526408"/>
    </source>
</evidence>
<keyword evidence="1" id="KW-0812">Transmembrane</keyword>
<feature type="transmembrane region" description="Helical" evidence="1">
    <location>
        <begin position="44"/>
        <end position="62"/>
    </location>
</feature>
<keyword evidence="1" id="KW-1133">Transmembrane helix</keyword>
<protein>
    <submittedName>
        <fullName evidence="2">Uncharacterized protein</fullName>
    </submittedName>
</protein>
<keyword evidence="3" id="KW-1185">Reference proteome</keyword>
<comment type="caution">
    <text evidence="2">The sequence shown here is derived from an EMBL/GenBank/DDBJ whole genome shotgun (WGS) entry which is preliminary data.</text>
</comment>
<dbReference type="RefSeq" id="WP_168621801.1">
    <property type="nucleotide sequence ID" value="NZ_JAAZQQ010000001.1"/>
</dbReference>
<reference evidence="2 3" key="1">
    <citation type="submission" date="2020-04" db="EMBL/GenBank/DDBJ databases">
        <authorList>
            <person name="Yoon J."/>
        </authorList>
    </citation>
    <scope>NUCLEOTIDE SEQUENCE [LARGE SCALE GENOMIC DNA]</scope>
    <source>
        <strain evidence="2 3">KMU-115</strain>
    </source>
</reference>
<evidence type="ECO:0000313" key="2">
    <source>
        <dbReference type="EMBL" id="NKX43432.1"/>
    </source>
</evidence>
<dbReference type="AlphaFoldDB" id="A0A7X6GYF0"/>
<accession>A0A7X6GYF0</accession>
<organism evidence="2 3">
    <name type="scientific">Roseicyclus persicicus</name>
    <dbReference type="NCBI Taxonomy" id="2650661"/>
    <lineage>
        <taxon>Bacteria</taxon>
        <taxon>Pseudomonadati</taxon>
        <taxon>Pseudomonadota</taxon>
        <taxon>Alphaproteobacteria</taxon>
        <taxon>Rhodobacterales</taxon>
        <taxon>Roseobacteraceae</taxon>
        <taxon>Roseicyclus</taxon>
    </lineage>
</organism>
<sequence length="102" mass="11159">MPDHIKFILRHAAYGVVIALAFVAMLLAFDVGGLWHLVTHTAEGPIALLMLVVFCSITFGSAQIGYKIMTLGEDDDDRGGKRDAVPTLDAIPVPVRVDDRRR</sequence>
<proteinExistence type="predicted"/>
<gene>
    <name evidence="2" type="ORF">HCU73_02425</name>
</gene>
<dbReference type="Proteomes" id="UP000526408">
    <property type="component" value="Unassembled WGS sequence"/>
</dbReference>